<dbReference type="Pfam" id="PF13374">
    <property type="entry name" value="TPR_10"/>
    <property type="match status" value="1"/>
</dbReference>
<dbReference type="SUPFAM" id="SSF48452">
    <property type="entry name" value="TPR-like"/>
    <property type="match status" value="1"/>
</dbReference>
<dbReference type="Proteomes" id="UP000275408">
    <property type="component" value="Unassembled WGS sequence"/>
</dbReference>
<dbReference type="Pfam" id="PF13424">
    <property type="entry name" value="TPR_12"/>
    <property type="match status" value="1"/>
</dbReference>
<gene>
    <name evidence="4" type="ORF">pdam_00022729</name>
</gene>
<dbReference type="PANTHER" id="PTHR45641">
    <property type="entry name" value="TETRATRICOPEPTIDE REPEAT PROTEIN (AFU_ORTHOLOGUE AFUA_6G03870)"/>
    <property type="match status" value="1"/>
</dbReference>
<feature type="repeat" description="TPR" evidence="3">
    <location>
        <begin position="155"/>
        <end position="188"/>
    </location>
</feature>
<dbReference type="EMBL" id="RCHS01001976">
    <property type="protein sequence ID" value="RMX50374.1"/>
    <property type="molecule type" value="Genomic_DNA"/>
</dbReference>
<evidence type="ECO:0000313" key="4">
    <source>
        <dbReference type="EMBL" id="RMX50374.1"/>
    </source>
</evidence>
<reference evidence="4 5" key="1">
    <citation type="journal article" date="2018" name="Sci. Rep.">
        <title>Comparative analysis of the Pocillopora damicornis genome highlights role of immune system in coral evolution.</title>
        <authorList>
            <person name="Cunning R."/>
            <person name="Bay R.A."/>
            <person name="Gillette P."/>
            <person name="Baker A.C."/>
            <person name="Traylor-Knowles N."/>
        </authorList>
    </citation>
    <scope>NUCLEOTIDE SEQUENCE [LARGE SCALE GENOMIC DNA]</scope>
    <source>
        <strain evidence="4">RSMAS</strain>
        <tissue evidence="4">Whole animal</tissue>
    </source>
</reference>
<keyword evidence="2 3" id="KW-0802">TPR repeat</keyword>
<name>A0A3M6UA20_POCDA</name>
<dbReference type="InterPro" id="IPR019734">
    <property type="entry name" value="TPR_rpt"/>
</dbReference>
<dbReference type="PROSITE" id="PS50005">
    <property type="entry name" value="TPR"/>
    <property type="match status" value="2"/>
</dbReference>
<evidence type="ECO:0000256" key="1">
    <source>
        <dbReference type="ARBA" id="ARBA00022737"/>
    </source>
</evidence>
<feature type="repeat" description="TPR" evidence="3">
    <location>
        <begin position="112"/>
        <end position="145"/>
    </location>
</feature>
<proteinExistence type="predicted"/>
<dbReference type="Gene3D" id="1.25.40.10">
    <property type="entry name" value="Tetratricopeptide repeat domain"/>
    <property type="match status" value="2"/>
</dbReference>
<organism evidence="4 5">
    <name type="scientific">Pocillopora damicornis</name>
    <name type="common">Cauliflower coral</name>
    <name type="synonym">Millepora damicornis</name>
    <dbReference type="NCBI Taxonomy" id="46731"/>
    <lineage>
        <taxon>Eukaryota</taxon>
        <taxon>Metazoa</taxon>
        <taxon>Cnidaria</taxon>
        <taxon>Anthozoa</taxon>
        <taxon>Hexacorallia</taxon>
        <taxon>Scleractinia</taxon>
        <taxon>Astrocoeniina</taxon>
        <taxon>Pocilloporidae</taxon>
        <taxon>Pocillopora</taxon>
    </lineage>
</organism>
<comment type="caution">
    <text evidence="4">The sequence shown here is derived from an EMBL/GenBank/DDBJ whole genome shotgun (WGS) entry which is preliminary data.</text>
</comment>
<evidence type="ECO:0000313" key="5">
    <source>
        <dbReference type="Proteomes" id="UP000275408"/>
    </source>
</evidence>
<dbReference type="STRING" id="46731.A0A3M6UA20"/>
<sequence length="424" mass="50342">MMENQETFYQESYQELIDMGSLGRTQLKCWEARQVLDIHGTEKAFEILKEALSSMEKVEDQSTDIFKLTKALYLHTEGEILWRNIDYKKALESLQLSLTFSEELLKEHTDLARCYNAIGNCYSRLNQPMEALEFYEKAYNMQENLAGSQYHFDMPMYKHQIGTAYEGLQKYDKAVEYYRDALRLLEELNLSGFGDEAHFCRELANALFWQGKYSEAAEPAMRAYNIRKNLLKNHPLTVRSIFQRANLQAYLQDYEGALKLYLEAWEMEKSLDVGNHSEVWRKIITGVENMCDYLENREEKQKFQKDALKFCEHFWIEKKKSPRFAFNDSNKDIIDVLMDLVSDENDKYKLQKEQLWFYEGRYNATKEELQKDCDLETESDTLHYTFEEMIKLLHQVIHLCHQLKDYKQEEQYTDALRRVESIAG</sequence>
<keyword evidence="5" id="KW-1185">Reference proteome</keyword>
<evidence type="ECO:0000256" key="2">
    <source>
        <dbReference type="ARBA" id="ARBA00022803"/>
    </source>
</evidence>
<evidence type="ECO:0000256" key="3">
    <source>
        <dbReference type="PROSITE-ProRule" id="PRU00339"/>
    </source>
</evidence>
<dbReference type="AlphaFoldDB" id="A0A3M6UA20"/>
<dbReference type="OrthoDB" id="100767at2759"/>
<dbReference type="SMART" id="SM00028">
    <property type="entry name" value="TPR"/>
    <property type="match status" value="5"/>
</dbReference>
<dbReference type="InterPro" id="IPR011990">
    <property type="entry name" value="TPR-like_helical_dom_sf"/>
</dbReference>
<protein>
    <submittedName>
        <fullName evidence="4">Uncharacterized protein</fullName>
    </submittedName>
</protein>
<accession>A0A3M6UA20</accession>
<dbReference type="PANTHER" id="PTHR45641:SF1">
    <property type="entry name" value="AAA+ ATPASE DOMAIN-CONTAINING PROTEIN"/>
    <property type="match status" value="1"/>
</dbReference>
<dbReference type="Pfam" id="PF13181">
    <property type="entry name" value="TPR_8"/>
    <property type="match status" value="1"/>
</dbReference>
<keyword evidence="1" id="KW-0677">Repeat</keyword>